<comment type="caution">
    <text evidence="2">The sequence shown here is derived from an EMBL/GenBank/DDBJ whole genome shotgun (WGS) entry which is preliminary data.</text>
</comment>
<dbReference type="eggNOG" id="COG0431">
    <property type="taxonomic scope" value="Bacteria"/>
</dbReference>
<dbReference type="SUPFAM" id="SSF52218">
    <property type="entry name" value="Flavoproteins"/>
    <property type="match status" value="1"/>
</dbReference>
<dbReference type="InterPro" id="IPR029039">
    <property type="entry name" value="Flavoprotein-like_sf"/>
</dbReference>
<dbReference type="OrthoDB" id="9812295at2"/>
<feature type="domain" description="NADPH-dependent FMN reductase-like" evidence="1">
    <location>
        <begin position="1"/>
        <end position="148"/>
    </location>
</feature>
<protein>
    <submittedName>
        <fullName evidence="2">NADPH-dependent FMN reductase</fullName>
    </submittedName>
</protein>
<evidence type="ECO:0000313" key="2">
    <source>
        <dbReference type="EMBL" id="KFI28134.1"/>
    </source>
</evidence>
<name>A0A086Y1I4_9RHOB</name>
<dbReference type="InterPro" id="IPR005025">
    <property type="entry name" value="FMN_Rdtase-like_dom"/>
</dbReference>
<evidence type="ECO:0000259" key="1">
    <source>
        <dbReference type="Pfam" id="PF03358"/>
    </source>
</evidence>
<accession>A0A086Y1I4</accession>
<dbReference type="GO" id="GO:0005829">
    <property type="term" value="C:cytosol"/>
    <property type="evidence" value="ECO:0007669"/>
    <property type="project" value="TreeGrafter"/>
</dbReference>
<dbReference type="AlphaFoldDB" id="A0A086Y1I4"/>
<dbReference type="STRING" id="1105367.CG50_14660"/>
<evidence type="ECO:0000313" key="3">
    <source>
        <dbReference type="Proteomes" id="UP000028824"/>
    </source>
</evidence>
<dbReference type="EMBL" id="JFZB01000007">
    <property type="protein sequence ID" value="KFI28134.1"/>
    <property type="molecule type" value="Genomic_DNA"/>
</dbReference>
<dbReference type="Pfam" id="PF03358">
    <property type="entry name" value="FMN_red"/>
    <property type="match status" value="1"/>
</dbReference>
<sequence length="186" mass="20761">MKLNVILVSTRPGRNGKPVADWFFDYAKAHKGAFDEVVLTDLAEVNLPLYDEPNHPKMQKYEHEHTKVWSEIVAGSDAFVFVLPEYNFTAPPGFVNAIDYLWNEWAYKPASFVSYGGVSGGLRSVQTAKTLLTTVNVMPIPEQVVIPMVFGHIADGKFTPEKPHVDSADQTIEALAKWAQALKTLR</sequence>
<gene>
    <name evidence="2" type="ORF">CG50_14660</name>
</gene>
<dbReference type="Proteomes" id="UP000028824">
    <property type="component" value="Unassembled WGS sequence"/>
</dbReference>
<dbReference type="RefSeq" id="WP_036636188.1">
    <property type="nucleotide sequence ID" value="NZ_CAXYYU010000089.1"/>
</dbReference>
<dbReference type="Gene3D" id="3.40.50.360">
    <property type="match status" value="1"/>
</dbReference>
<dbReference type="InterPro" id="IPR050712">
    <property type="entry name" value="NAD(P)H-dep_reductase"/>
</dbReference>
<dbReference type="PANTHER" id="PTHR30543">
    <property type="entry name" value="CHROMATE REDUCTASE"/>
    <property type="match status" value="1"/>
</dbReference>
<dbReference type="PANTHER" id="PTHR30543:SF21">
    <property type="entry name" value="NAD(P)H-DEPENDENT FMN REDUCTASE LOT6"/>
    <property type="match status" value="1"/>
</dbReference>
<dbReference type="GO" id="GO:0010181">
    <property type="term" value="F:FMN binding"/>
    <property type="evidence" value="ECO:0007669"/>
    <property type="project" value="TreeGrafter"/>
</dbReference>
<proteinExistence type="predicted"/>
<organism evidence="2 3">
    <name type="scientific">Paenirhodobacter enshiensis</name>
    <dbReference type="NCBI Taxonomy" id="1105367"/>
    <lineage>
        <taxon>Bacteria</taxon>
        <taxon>Pseudomonadati</taxon>
        <taxon>Pseudomonadota</taxon>
        <taxon>Alphaproteobacteria</taxon>
        <taxon>Rhodobacterales</taxon>
        <taxon>Rhodobacter group</taxon>
        <taxon>Paenirhodobacter</taxon>
    </lineage>
</organism>
<keyword evidence="3" id="KW-1185">Reference proteome</keyword>
<reference evidence="2 3" key="1">
    <citation type="submission" date="2014-03" db="EMBL/GenBank/DDBJ databases">
        <title>Genome of Paenirhodobacter enshiensis DW2-9.</title>
        <authorList>
            <person name="Wang D."/>
            <person name="Wang G."/>
        </authorList>
    </citation>
    <scope>NUCLEOTIDE SEQUENCE [LARGE SCALE GENOMIC DNA]</scope>
    <source>
        <strain evidence="2 3">DW2-9</strain>
    </source>
</reference>
<dbReference type="GO" id="GO:0016491">
    <property type="term" value="F:oxidoreductase activity"/>
    <property type="evidence" value="ECO:0007669"/>
    <property type="project" value="InterPro"/>
</dbReference>